<protein>
    <submittedName>
        <fullName evidence="2">Uncharacterized protein</fullName>
    </submittedName>
</protein>
<evidence type="ECO:0000256" key="1">
    <source>
        <dbReference type="SAM" id="Coils"/>
    </source>
</evidence>
<comment type="caution">
    <text evidence="2">The sequence shown here is derived from an EMBL/GenBank/DDBJ whole genome shotgun (WGS) entry which is preliminary data.</text>
</comment>
<organism evidence="2 3">
    <name type="scientific">Pseudomonas gingeri</name>
    <dbReference type="NCBI Taxonomy" id="117681"/>
    <lineage>
        <taxon>Bacteria</taxon>
        <taxon>Pseudomonadati</taxon>
        <taxon>Pseudomonadota</taxon>
        <taxon>Gammaproteobacteria</taxon>
        <taxon>Pseudomonadales</taxon>
        <taxon>Pseudomonadaceae</taxon>
        <taxon>Pseudomonas</taxon>
    </lineage>
</organism>
<sequence>MSSDEEDFDFLGFPSPEEMLKQHAALLENEIAELNLQLRAARENTFKLVAMLAKTEADRDSACAALRQRSGEANLLRQRVRDLEHVCSQKDAVNEDLRRQIPSGAPRHLR</sequence>
<evidence type="ECO:0000313" key="3">
    <source>
        <dbReference type="Proteomes" id="UP000582981"/>
    </source>
</evidence>
<keyword evidence="1" id="KW-0175">Coiled coil</keyword>
<evidence type="ECO:0000313" key="2">
    <source>
        <dbReference type="EMBL" id="NWB47099.1"/>
    </source>
</evidence>
<name>A0A7Y8BKJ0_9PSED</name>
<dbReference type="RefSeq" id="WP_177144103.1">
    <property type="nucleotide sequence ID" value="NZ_JACAPU010000013.1"/>
</dbReference>
<dbReference type="EMBL" id="JACAPU010000013">
    <property type="protein sequence ID" value="NWB47099.1"/>
    <property type="molecule type" value="Genomic_DNA"/>
</dbReference>
<reference evidence="2 3" key="1">
    <citation type="submission" date="2020-04" db="EMBL/GenBank/DDBJ databases">
        <title>Molecular characterization of pseudomonads from Agaricus bisporus reveal novel blotch 2 pathogens in Western Europe.</title>
        <authorList>
            <person name="Taparia T."/>
            <person name="Krijger M."/>
            <person name="Haynes E."/>
            <person name="Elpinstone J.G."/>
            <person name="Noble R."/>
            <person name="Van Der Wolf J."/>
        </authorList>
    </citation>
    <scope>NUCLEOTIDE SEQUENCE [LARGE SCALE GENOMIC DNA]</scope>
    <source>
        <strain evidence="2 3">F1001</strain>
    </source>
</reference>
<dbReference type="Proteomes" id="UP000582981">
    <property type="component" value="Unassembled WGS sequence"/>
</dbReference>
<accession>A0A7Y8BKJ0</accession>
<gene>
    <name evidence="2" type="ORF">HX829_11400</name>
</gene>
<feature type="coiled-coil region" evidence="1">
    <location>
        <begin position="17"/>
        <end position="44"/>
    </location>
</feature>
<proteinExistence type="predicted"/>
<dbReference type="AlphaFoldDB" id="A0A7Y8BKJ0"/>